<feature type="transmembrane region" description="Helical" evidence="10">
    <location>
        <begin position="737"/>
        <end position="757"/>
    </location>
</feature>
<keyword evidence="3 10" id="KW-0812">Transmembrane</keyword>
<evidence type="ECO:0000256" key="9">
    <source>
        <dbReference type="SAM" id="MobiDB-lite"/>
    </source>
</evidence>
<dbReference type="KEGG" id="bbel:109482219"/>
<dbReference type="GO" id="GO:0099604">
    <property type="term" value="F:ligand-gated calcium channel activity"/>
    <property type="evidence" value="ECO:0007669"/>
    <property type="project" value="TreeGrafter"/>
</dbReference>
<evidence type="ECO:0000256" key="4">
    <source>
        <dbReference type="ARBA" id="ARBA00022989"/>
    </source>
</evidence>
<dbReference type="OrthoDB" id="310870at2759"/>
<evidence type="ECO:0000256" key="8">
    <source>
        <dbReference type="SAM" id="Coils"/>
    </source>
</evidence>
<keyword evidence="6 10" id="KW-0472">Membrane</keyword>
<accession>A0A6P5AF72</accession>
<dbReference type="PANTHER" id="PTHR13800:SF12">
    <property type="entry name" value="TRANSIENT RECEPTOR POTENTIAL CATION CHANNEL SUBFAMILY M MEMBER-LIKE 2"/>
    <property type="match status" value="1"/>
</dbReference>
<keyword evidence="8" id="KW-0175">Coiled coil</keyword>
<feature type="transmembrane region" description="Helical" evidence="10">
    <location>
        <begin position="876"/>
        <end position="896"/>
    </location>
</feature>
<dbReference type="GeneID" id="109482219"/>
<gene>
    <name evidence="15" type="primary">LOC109482219</name>
</gene>
<feature type="transmembrane region" description="Helical" evidence="10">
    <location>
        <begin position="658"/>
        <end position="677"/>
    </location>
</feature>
<evidence type="ECO:0000259" key="12">
    <source>
        <dbReference type="Pfam" id="PF18139"/>
    </source>
</evidence>
<keyword evidence="7" id="KW-0407">Ion channel</keyword>
<comment type="subcellular location">
    <subcellularLocation>
        <location evidence="1">Membrane</location>
        <topology evidence="1">Multi-pass membrane protein</topology>
    </subcellularLocation>
</comment>
<evidence type="ECO:0000256" key="2">
    <source>
        <dbReference type="ARBA" id="ARBA00022448"/>
    </source>
</evidence>
<evidence type="ECO:0000256" key="1">
    <source>
        <dbReference type="ARBA" id="ARBA00004141"/>
    </source>
</evidence>
<evidence type="ECO:0000259" key="13">
    <source>
        <dbReference type="Pfam" id="PF25508"/>
    </source>
</evidence>
<evidence type="ECO:0000256" key="6">
    <source>
        <dbReference type="ARBA" id="ARBA00023136"/>
    </source>
</evidence>
<feature type="domain" description="TRPM-like" evidence="13">
    <location>
        <begin position="471"/>
        <end position="637"/>
    </location>
</feature>
<dbReference type="InterPro" id="IPR041491">
    <property type="entry name" value="TRPM_SLOG"/>
</dbReference>
<sequence>MFPQPCSIAMEREPLMKRGHHGYQHVPEEVSMEESLSRTLTIREDQREKLELFVKERGDGKIKSYGEIYFSGFGNLTQTSPFVKVTPDVDPAVLWDLMMKHWHLKKPSLIVSVAGGAQKFFLKNRLKDAFIRSLMKASQSTDAWILTGGTNSGIMKCVGEAVRDQVSNFATSPVAIGIATWGSIDNRKSLEPHEAGRKDVFPAIYYCDELDRQKETAALDLNHTHFILVDDGSEKVFSDSDIILRTELEQHINSEVALGKDLGVPVVVLVVEGGRYTLRTVSEAVERQIPVVVAEGSGRAADIIAYAYKRWKRIKQRRKITKDLWDRIGKAFDLPSDEEMTQAAKMILNIVNNSTFVTLFKLEEGDTVNIDEALLRGLLKAEKSHPKNQLQLALAWDRSDIARQEIFTPSRRQKLQLIDKYAYMETALLQDRVEFVQLLLDNGVELLHFLTVKRLHKLYHEVNIKDAHSRRPSVVVRRLLSYQMKTVYNPARRRSQGSTSSFRRQSDVPDEVDFPAPDTTDGPETDLFLWAVLTNKKDMARLFWRMGSDHIAAALSASKILMSLADLAKKEEQLVLHQDLMDHARQLECDARGVLEDCHQKNRSQSHDLLVRRQDRWGDVTAMAIAASSQHMTFMSHDACQTKMNLVWKGRMASFTQWWKIVLSLVFLPAIFWITFVDDDAGDEKRDTPAADAPDRDSFDRKLCKVSLKALPCDIKKGRVGLLKAIYFQQTAPVSRFIYNAMFHVLYLWMFSVFLLTDLRPGVISPWEWFLSVVMASLMIEELRQVATEHPPNWWYKLRAWYRSMWNRMDFVLLLSFAFSLTLHISMGESSFEAARVVYSVTLILMFYRLLQMFLVQKDVGPKIVMIKGMLKDLAIFMFVLLVFILAYGVARLSLISPDSTLGWHLLVDVFRIPYWQMYGDLFTDDDGNVSGPRFVSFLQAVYMLVTNVLLLNLLIAMFNYTFQKIQDESEVHWKYQRYFVIEEYVSRPWGPPPLILLGHVWRLAYFMYRRRGSCSGPDAPRSTDFDKTFEKDKVQKLRDFERLGAENYLLREHRARKHAVDDRNRKAHQDEKFQELAWGLDEIREDMDELKKQLHATSKQLNAEAAQHPKTSMPWLSSWGRSFDMDVPDGPVDDADLATDGIESYIENYVTDEEMSSMDEGELSDSTEPASEKSDDEEVTESRSPVFRSAEPASEKSDGEGATEPRPPVHSTDPTSEPKPPLRRLTSRESSV</sequence>
<feature type="compositionally biased region" description="Acidic residues" evidence="9">
    <location>
        <begin position="1153"/>
        <end position="1166"/>
    </location>
</feature>
<feature type="domain" description="TRPM SLOG" evidence="12">
    <location>
        <begin position="81"/>
        <end position="339"/>
    </location>
</feature>
<keyword evidence="5" id="KW-0406">Ion transport</keyword>
<evidence type="ECO:0000259" key="11">
    <source>
        <dbReference type="Pfam" id="PF00520"/>
    </source>
</evidence>
<evidence type="ECO:0000256" key="10">
    <source>
        <dbReference type="SAM" id="Phobius"/>
    </source>
</evidence>
<evidence type="ECO:0000256" key="7">
    <source>
        <dbReference type="ARBA" id="ARBA00023303"/>
    </source>
</evidence>
<feature type="transmembrane region" description="Helical" evidence="10">
    <location>
        <begin position="941"/>
        <end position="963"/>
    </location>
</feature>
<dbReference type="InterPro" id="IPR050927">
    <property type="entry name" value="TRPM"/>
</dbReference>
<keyword evidence="2" id="KW-0813">Transport</keyword>
<name>A0A6P5AF72_BRABE</name>
<keyword evidence="4 10" id="KW-1133">Transmembrane helix</keyword>
<dbReference type="Proteomes" id="UP000515135">
    <property type="component" value="Unplaced"/>
</dbReference>
<feature type="domain" description="TRPM-like" evidence="13">
    <location>
        <begin position="405"/>
        <end position="463"/>
    </location>
</feature>
<dbReference type="RefSeq" id="XP_019640471.1">
    <property type="nucleotide sequence ID" value="XM_019784912.1"/>
</dbReference>
<proteinExistence type="predicted"/>
<feature type="region of interest" description="Disordered" evidence="9">
    <location>
        <begin position="491"/>
        <end position="520"/>
    </location>
</feature>
<dbReference type="GO" id="GO:0005886">
    <property type="term" value="C:plasma membrane"/>
    <property type="evidence" value="ECO:0007669"/>
    <property type="project" value="TreeGrafter"/>
</dbReference>
<dbReference type="InterPro" id="IPR005821">
    <property type="entry name" value="Ion_trans_dom"/>
</dbReference>
<reference evidence="15" key="1">
    <citation type="submission" date="2025-08" db="UniProtKB">
        <authorList>
            <consortium name="RefSeq"/>
        </authorList>
    </citation>
    <scope>IDENTIFICATION</scope>
    <source>
        <tissue evidence="15">Gonad</tissue>
    </source>
</reference>
<evidence type="ECO:0000313" key="15">
    <source>
        <dbReference type="RefSeq" id="XP_019640471.1"/>
    </source>
</evidence>
<evidence type="ECO:0000256" key="5">
    <source>
        <dbReference type="ARBA" id="ARBA00023065"/>
    </source>
</evidence>
<feature type="transmembrane region" description="Helical" evidence="10">
    <location>
        <begin position="769"/>
        <end position="787"/>
    </location>
</feature>
<organism evidence="14 15">
    <name type="scientific">Branchiostoma belcheri</name>
    <name type="common">Amphioxus</name>
    <dbReference type="NCBI Taxonomy" id="7741"/>
    <lineage>
        <taxon>Eukaryota</taxon>
        <taxon>Metazoa</taxon>
        <taxon>Chordata</taxon>
        <taxon>Cephalochordata</taxon>
        <taxon>Leptocardii</taxon>
        <taxon>Amphioxiformes</taxon>
        <taxon>Branchiostomatidae</taxon>
        <taxon>Branchiostoma</taxon>
    </lineage>
</organism>
<feature type="transmembrane region" description="Helical" evidence="10">
    <location>
        <begin position="837"/>
        <end position="856"/>
    </location>
</feature>
<evidence type="ECO:0000313" key="14">
    <source>
        <dbReference type="Proteomes" id="UP000515135"/>
    </source>
</evidence>
<protein>
    <submittedName>
        <fullName evidence="15">Transient receptor potential cation channel subfamily M member 2-like</fullName>
    </submittedName>
</protein>
<feature type="coiled-coil region" evidence="8">
    <location>
        <begin position="1074"/>
        <end position="1108"/>
    </location>
</feature>
<keyword evidence="14" id="KW-1185">Reference proteome</keyword>
<feature type="transmembrane region" description="Helical" evidence="10">
    <location>
        <begin position="808"/>
        <end position="825"/>
    </location>
</feature>
<dbReference type="Pfam" id="PF25508">
    <property type="entry name" value="TRPM2"/>
    <property type="match status" value="2"/>
</dbReference>
<dbReference type="Pfam" id="PF00520">
    <property type="entry name" value="Ion_trans"/>
    <property type="match status" value="1"/>
</dbReference>
<evidence type="ECO:0000256" key="3">
    <source>
        <dbReference type="ARBA" id="ARBA00022692"/>
    </source>
</evidence>
<dbReference type="AlphaFoldDB" id="A0A6P5AF72"/>
<feature type="region of interest" description="Disordered" evidence="9">
    <location>
        <begin position="1153"/>
        <end position="1233"/>
    </location>
</feature>
<dbReference type="Pfam" id="PF18139">
    <property type="entry name" value="LSDAT_euk"/>
    <property type="match status" value="1"/>
</dbReference>
<dbReference type="PANTHER" id="PTHR13800">
    <property type="entry name" value="TRANSIENT RECEPTOR POTENTIAL CATION CHANNEL, SUBFAMILY M, MEMBER 6"/>
    <property type="match status" value="1"/>
</dbReference>
<dbReference type="InterPro" id="IPR057366">
    <property type="entry name" value="TRPM-like"/>
</dbReference>
<feature type="domain" description="Ion transport" evidence="11">
    <location>
        <begin position="753"/>
        <end position="970"/>
    </location>
</feature>